<dbReference type="GO" id="GO:0005737">
    <property type="term" value="C:cytoplasm"/>
    <property type="evidence" value="ECO:0007669"/>
    <property type="project" value="UniProtKB-SubCell"/>
</dbReference>
<dbReference type="InterPro" id="IPR036662">
    <property type="entry name" value="PTS_EIIA_man-typ_sf"/>
</dbReference>
<dbReference type="PANTHER" id="PTHR33799:SF1">
    <property type="entry name" value="PTS SYSTEM MANNOSE-SPECIFIC EIIAB COMPONENT-RELATED"/>
    <property type="match status" value="1"/>
</dbReference>
<proteinExistence type="predicted"/>
<dbReference type="PROSITE" id="PS51096">
    <property type="entry name" value="PTS_EIIA_TYPE_4"/>
    <property type="match status" value="1"/>
</dbReference>
<name>A0A9Q1UZ70_CLOBO</name>
<evidence type="ECO:0000313" key="10">
    <source>
        <dbReference type="EMBL" id="KOA89257.1"/>
    </source>
</evidence>
<dbReference type="GO" id="GO:0016301">
    <property type="term" value="F:kinase activity"/>
    <property type="evidence" value="ECO:0007669"/>
    <property type="project" value="UniProtKB-KW"/>
</dbReference>
<dbReference type="AlphaFoldDB" id="A0A9Q1UZ70"/>
<dbReference type="SUPFAM" id="SSF53062">
    <property type="entry name" value="PTS system fructose IIA component-like"/>
    <property type="match status" value="1"/>
</dbReference>
<sequence>MIALIIATHGDFSQEIVKSSEMIFGKQENLEVVTFKTGEGVENLINKYHEAIKNLDTEDGVLFIVDLFGGSPFNAASRLMIENNNMDIIAGVNLPMLLEVYGSRNSSSLEEIVDIAKNSAIQGVKSFRSIISSNEEDDL</sequence>
<keyword evidence="3" id="KW-0963">Cytoplasm</keyword>
<evidence type="ECO:0000313" key="11">
    <source>
        <dbReference type="Proteomes" id="UP000037540"/>
    </source>
</evidence>
<keyword evidence="6" id="KW-0808">Transferase</keyword>
<dbReference type="NCBIfam" id="TIGR00824">
    <property type="entry name" value="EIIA-man"/>
    <property type="match status" value="1"/>
</dbReference>
<evidence type="ECO:0000256" key="2">
    <source>
        <dbReference type="ARBA" id="ARBA00022448"/>
    </source>
</evidence>
<evidence type="ECO:0000256" key="6">
    <source>
        <dbReference type="ARBA" id="ARBA00022679"/>
    </source>
</evidence>
<dbReference type="Pfam" id="PF03610">
    <property type="entry name" value="EIIA-man"/>
    <property type="match status" value="1"/>
</dbReference>
<keyword evidence="5" id="KW-0762">Sugar transport</keyword>
<comment type="subcellular location">
    <subcellularLocation>
        <location evidence="1">Cytoplasm</location>
    </subcellularLocation>
</comment>
<evidence type="ECO:0000256" key="8">
    <source>
        <dbReference type="ARBA" id="ARBA00022777"/>
    </source>
</evidence>
<feature type="domain" description="PTS EIIA type-4" evidence="9">
    <location>
        <begin position="1"/>
        <end position="124"/>
    </location>
</feature>
<organism evidence="10 11">
    <name type="scientific">Clostridium botulinum</name>
    <dbReference type="NCBI Taxonomy" id="1491"/>
    <lineage>
        <taxon>Bacteria</taxon>
        <taxon>Bacillati</taxon>
        <taxon>Bacillota</taxon>
        <taxon>Clostridia</taxon>
        <taxon>Eubacteriales</taxon>
        <taxon>Clostridiaceae</taxon>
        <taxon>Clostridium</taxon>
    </lineage>
</organism>
<dbReference type="InterPro" id="IPR004701">
    <property type="entry name" value="PTS_EIIA_man-typ"/>
</dbReference>
<dbReference type="Proteomes" id="UP000037540">
    <property type="component" value="Unassembled WGS sequence"/>
</dbReference>
<gene>
    <name evidence="10" type="ORF">ADU74_05375</name>
</gene>
<evidence type="ECO:0000256" key="7">
    <source>
        <dbReference type="ARBA" id="ARBA00022683"/>
    </source>
</evidence>
<dbReference type="GO" id="GO:0016020">
    <property type="term" value="C:membrane"/>
    <property type="evidence" value="ECO:0007669"/>
    <property type="project" value="InterPro"/>
</dbReference>
<protein>
    <submittedName>
        <fullName evidence="10">PTS mannose transporter subunit IID</fullName>
    </submittedName>
</protein>
<evidence type="ECO:0000256" key="4">
    <source>
        <dbReference type="ARBA" id="ARBA00022553"/>
    </source>
</evidence>
<reference evidence="10 11" key="1">
    <citation type="submission" date="2015-07" db="EMBL/GenBank/DDBJ databases">
        <title>Draft genome sequences of 17 French Clostridium botulinum group III.</title>
        <authorList>
            <person name="Woudstra C."/>
            <person name="Le Marechal C."/>
            <person name="Souillard R."/>
            <person name="Bayon-Auboyer M.-H."/>
            <person name="Dessouter D."/>
            <person name="Fach P."/>
        </authorList>
    </citation>
    <scope>NUCLEOTIDE SEQUENCE [LARGE SCALE GENOMIC DNA]</scope>
    <source>
        <strain evidence="10 11">12LNRI-CD</strain>
    </source>
</reference>
<evidence type="ECO:0000256" key="1">
    <source>
        <dbReference type="ARBA" id="ARBA00004496"/>
    </source>
</evidence>
<evidence type="ECO:0000259" key="9">
    <source>
        <dbReference type="PROSITE" id="PS51096"/>
    </source>
</evidence>
<dbReference type="InterPro" id="IPR051471">
    <property type="entry name" value="Bacterial_PTS_sugar_comp"/>
</dbReference>
<dbReference type="InterPro" id="IPR013789">
    <property type="entry name" value="PTS_EIIA_man"/>
</dbReference>
<accession>A0A9Q1UZ70</accession>
<dbReference type="CDD" id="cd00006">
    <property type="entry name" value="PTS_IIA_man"/>
    <property type="match status" value="1"/>
</dbReference>
<dbReference type="EMBL" id="LGVR01000019">
    <property type="protein sequence ID" value="KOA89257.1"/>
    <property type="molecule type" value="Genomic_DNA"/>
</dbReference>
<keyword evidence="2" id="KW-0813">Transport</keyword>
<keyword evidence="8" id="KW-0418">Kinase</keyword>
<dbReference type="OrthoDB" id="9799827at2"/>
<dbReference type="Gene3D" id="3.40.50.510">
    <property type="entry name" value="Phosphotransferase system, mannose-type IIA component"/>
    <property type="match status" value="1"/>
</dbReference>
<dbReference type="PANTHER" id="PTHR33799">
    <property type="entry name" value="PTS PERMEASE-RELATED-RELATED"/>
    <property type="match status" value="1"/>
</dbReference>
<comment type="caution">
    <text evidence="10">The sequence shown here is derived from an EMBL/GenBank/DDBJ whole genome shotgun (WGS) entry which is preliminary data.</text>
</comment>
<evidence type="ECO:0000256" key="5">
    <source>
        <dbReference type="ARBA" id="ARBA00022597"/>
    </source>
</evidence>
<evidence type="ECO:0000256" key="3">
    <source>
        <dbReference type="ARBA" id="ARBA00022490"/>
    </source>
</evidence>
<keyword evidence="7" id="KW-0598">Phosphotransferase system</keyword>
<dbReference type="InterPro" id="IPR033887">
    <property type="entry name" value="PTS_IIA_man"/>
</dbReference>
<dbReference type="GO" id="GO:0016773">
    <property type="term" value="F:phosphotransferase activity, alcohol group as acceptor"/>
    <property type="evidence" value="ECO:0007669"/>
    <property type="project" value="InterPro"/>
</dbReference>
<dbReference type="RefSeq" id="WP_013724994.1">
    <property type="nucleotide sequence ID" value="NZ_LGVO01000049.1"/>
</dbReference>
<dbReference type="GO" id="GO:0009401">
    <property type="term" value="P:phosphoenolpyruvate-dependent sugar phosphotransferase system"/>
    <property type="evidence" value="ECO:0007669"/>
    <property type="project" value="UniProtKB-KW"/>
</dbReference>
<keyword evidence="4" id="KW-0597">Phosphoprotein</keyword>